<evidence type="ECO:0000256" key="2">
    <source>
        <dbReference type="ARBA" id="ARBA00023315"/>
    </source>
</evidence>
<evidence type="ECO:0000313" key="4">
    <source>
        <dbReference type="EMBL" id="MED5017337.1"/>
    </source>
</evidence>
<keyword evidence="1" id="KW-0808">Transferase</keyword>
<dbReference type="Gene3D" id="3.40.630.30">
    <property type="match status" value="1"/>
</dbReference>
<dbReference type="RefSeq" id="WP_328276961.1">
    <property type="nucleotide sequence ID" value="NZ_JARTLD010000023.1"/>
</dbReference>
<dbReference type="EMBL" id="JARTLD010000023">
    <property type="protein sequence ID" value="MED5017337.1"/>
    <property type="molecule type" value="Genomic_DNA"/>
</dbReference>
<dbReference type="CDD" id="cd04301">
    <property type="entry name" value="NAT_SF"/>
    <property type="match status" value="1"/>
</dbReference>
<dbReference type="PANTHER" id="PTHR43800:SF1">
    <property type="entry name" value="PEPTIDYL-LYSINE N-ACETYLTRANSFERASE YJAB"/>
    <property type="match status" value="1"/>
</dbReference>
<dbReference type="PANTHER" id="PTHR43800">
    <property type="entry name" value="PEPTIDYL-LYSINE N-ACETYLTRANSFERASE YJAB"/>
    <property type="match status" value="1"/>
</dbReference>
<reference evidence="4 5" key="1">
    <citation type="submission" date="2023-03" db="EMBL/GenBank/DDBJ databases">
        <title>Bacillus Genome Sequencing.</title>
        <authorList>
            <person name="Dunlap C."/>
        </authorList>
    </citation>
    <scope>NUCLEOTIDE SEQUENCE [LARGE SCALE GENOMIC DNA]</scope>
    <source>
        <strain evidence="4 5">NRS-52</strain>
    </source>
</reference>
<dbReference type="Pfam" id="PF13673">
    <property type="entry name" value="Acetyltransf_10"/>
    <property type="match status" value="1"/>
</dbReference>
<gene>
    <name evidence="4" type="ORF">P9847_08445</name>
</gene>
<name>A0ABU6PSJ4_9BACL</name>
<protein>
    <submittedName>
        <fullName evidence="4">GNAT family N-acetyltransferase</fullName>
    </submittedName>
</protein>
<keyword evidence="2" id="KW-0012">Acyltransferase</keyword>
<organism evidence="4 5">
    <name type="scientific">Paenibacillus chibensis</name>
    <dbReference type="NCBI Taxonomy" id="59846"/>
    <lineage>
        <taxon>Bacteria</taxon>
        <taxon>Bacillati</taxon>
        <taxon>Bacillota</taxon>
        <taxon>Bacilli</taxon>
        <taxon>Bacillales</taxon>
        <taxon>Paenibacillaceae</taxon>
        <taxon>Paenibacillus</taxon>
    </lineage>
</organism>
<evidence type="ECO:0000313" key="5">
    <source>
        <dbReference type="Proteomes" id="UP001343257"/>
    </source>
</evidence>
<dbReference type="InterPro" id="IPR000182">
    <property type="entry name" value="GNAT_dom"/>
</dbReference>
<keyword evidence="5" id="KW-1185">Reference proteome</keyword>
<accession>A0ABU6PSJ4</accession>
<dbReference type="Proteomes" id="UP001343257">
    <property type="component" value="Unassembled WGS sequence"/>
</dbReference>
<feature type="domain" description="N-acetyltransferase" evidence="3">
    <location>
        <begin position="1"/>
        <end position="148"/>
    </location>
</feature>
<evidence type="ECO:0000259" key="3">
    <source>
        <dbReference type="PROSITE" id="PS51186"/>
    </source>
</evidence>
<comment type="caution">
    <text evidence="4">The sequence shown here is derived from an EMBL/GenBank/DDBJ whole genome shotgun (WGS) entry which is preliminary data.</text>
</comment>
<dbReference type="InterPro" id="IPR016181">
    <property type="entry name" value="Acyl_CoA_acyltransferase"/>
</dbReference>
<dbReference type="PROSITE" id="PS51186">
    <property type="entry name" value="GNAT"/>
    <property type="match status" value="1"/>
</dbReference>
<dbReference type="SUPFAM" id="SSF55729">
    <property type="entry name" value="Acyl-CoA N-acyltransferases (Nat)"/>
    <property type="match status" value="1"/>
</dbReference>
<evidence type="ECO:0000256" key="1">
    <source>
        <dbReference type="ARBA" id="ARBA00022679"/>
    </source>
</evidence>
<sequence length="168" mass="19216">MIRLCDSRDDQAIFDIINDASQAYRGVIPEDRYHEPYMSEDELAQEIEDGVVFWGYEEDGRLVGVMGNQNKGDVALIRHAYVKSSHRQGGIGTKLLHHLMSLEDRPVLIGTWAAAVWAISFYEKNGFRRVSSAEKETLLRQYWNVPDRQIETSVVLCDGRWAENKNGL</sequence>
<proteinExistence type="predicted"/>